<evidence type="ECO:0000256" key="9">
    <source>
        <dbReference type="ARBA" id="ARBA00034524"/>
    </source>
</evidence>
<keyword evidence="7 10" id="KW-1133">Transmembrane helix</keyword>
<feature type="transmembrane region" description="Helical" evidence="10">
    <location>
        <begin position="266"/>
        <end position="290"/>
    </location>
</feature>
<keyword evidence="5" id="KW-0808">Transferase</keyword>
<evidence type="ECO:0000256" key="8">
    <source>
        <dbReference type="ARBA" id="ARBA00023136"/>
    </source>
</evidence>
<keyword evidence="6 10" id="KW-0812">Transmembrane</keyword>
<evidence type="ECO:0000256" key="5">
    <source>
        <dbReference type="ARBA" id="ARBA00022679"/>
    </source>
</evidence>
<dbReference type="GO" id="GO:0006744">
    <property type="term" value="P:ubiquinone biosynthetic process"/>
    <property type="evidence" value="ECO:0007669"/>
    <property type="project" value="TreeGrafter"/>
</dbReference>
<dbReference type="RefSeq" id="WP_042215535.1">
    <property type="nucleotide sequence ID" value="NZ_CP009285.1"/>
</dbReference>
<comment type="subcellular location">
    <subcellularLocation>
        <location evidence="2">Membrane</location>
        <topology evidence="2">Multi-pass membrane protein</topology>
    </subcellularLocation>
</comment>
<accession>A0A089LDH7</accession>
<organism evidence="11 12">
    <name type="scientific">Paenibacillus borealis</name>
    <dbReference type="NCBI Taxonomy" id="160799"/>
    <lineage>
        <taxon>Bacteria</taxon>
        <taxon>Bacillati</taxon>
        <taxon>Bacillota</taxon>
        <taxon>Bacilli</taxon>
        <taxon>Bacillales</taxon>
        <taxon>Paenibacillaceae</taxon>
        <taxon>Paenibacillus</taxon>
    </lineage>
</organism>
<evidence type="ECO:0000313" key="12">
    <source>
        <dbReference type="Proteomes" id="UP000029518"/>
    </source>
</evidence>
<dbReference type="FunFam" id="1.20.120.1780:FF:000001">
    <property type="entry name" value="4-hydroxybenzoate octaprenyltransferase"/>
    <property type="match status" value="1"/>
</dbReference>
<dbReference type="Gene3D" id="1.10.357.140">
    <property type="entry name" value="UbiA prenyltransferase"/>
    <property type="match status" value="1"/>
</dbReference>
<evidence type="ECO:0000256" key="6">
    <source>
        <dbReference type="ARBA" id="ARBA00022692"/>
    </source>
</evidence>
<dbReference type="EC" id="2.5.1.39" evidence="9"/>
<dbReference type="InterPro" id="IPR006371">
    <property type="entry name" value="Polyprenyltransferase_UbiA-li"/>
</dbReference>
<dbReference type="CDD" id="cd13959">
    <property type="entry name" value="PT_UbiA_COQ2"/>
    <property type="match status" value="1"/>
</dbReference>
<dbReference type="PANTHER" id="PTHR11048">
    <property type="entry name" value="PRENYLTRANSFERASES"/>
    <property type="match status" value="1"/>
</dbReference>
<feature type="transmembrane region" description="Helical" evidence="10">
    <location>
        <begin position="163"/>
        <end position="183"/>
    </location>
</feature>
<evidence type="ECO:0000256" key="1">
    <source>
        <dbReference type="ARBA" id="ARBA00001946"/>
    </source>
</evidence>
<protein>
    <recommendedName>
        <fullName evidence="9">4-hydroxybenzoate polyprenyltransferase</fullName>
        <ecNumber evidence="9">2.5.1.39</ecNumber>
    </recommendedName>
</protein>
<sequence>MFKKIGIFLQMIKFEHTVFALPFAFMGALLGSVVMFGELPSWSQIGWVVIAMFGARSAAMGLNRLIDRISDAKNPRTAGRAIPAGLLKVGEVSLFIAFSFFLLFWAAFKLNPLSAKLLPIAVFLLVFYSFTKRFTWACHLILGLTIALAPLGGWVAVTGTVDWTSMVFYFTIVFWTAGFDIIYSCQDVEFDRKEGLYSIPVRFGVARALLIAKVFHLLTGIGFVSLLFITELSWWYVAGMLIAYIILFYEHYIVSPGDLSKLQTAFFTMNGVLSIVVFSFTLIDLVVQFYK</sequence>
<evidence type="ECO:0000256" key="10">
    <source>
        <dbReference type="SAM" id="Phobius"/>
    </source>
</evidence>
<dbReference type="Proteomes" id="UP000029518">
    <property type="component" value="Chromosome"/>
</dbReference>
<keyword evidence="4" id="KW-0997">Cell inner membrane</keyword>
<keyword evidence="12" id="KW-1185">Reference proteome</keyword>
<feature type="transmembrane region" description="Helical" evidence="10">
    <location>
        <begin position="86"/>
        <end position="107"/>
    </location>
</feature>
<comment type="cofactor">
    <cofactor evidence="1">
        <name>Mg(2+)</name>
        <dbReference type="ChEBI" id="CHEBI:18420"/>
    </cofactor>
</comment>
<dbReference type="Gene3D" id="1.20.120.1780">
    <property type="entry name" value="UbiA prenyltransferase"/>
    <property type="match status" value="1"/>
</dbReference>
<dbReference type="GO" id="GO:0005886">
    <property type="term" value="C:plasma membrane"/>
    <property type="evidence" value="ECO:0007669"/>
    <property type="project" value="TreeGrafter"/>
</dbReference>
<dbReference type="EMBL" id="CP009285">
    <property type="protein sequence ID" value="AIQ59551.1"/>
    <property type="molecule type" value="Genomic_DNA"/>
</dbReference>
<dbReference type="InterPro" id="IPR044878">
    <property type="entry name" value="UbiA_sf"/>
</dbReference>
<dbReference type="HOGENOM" id="CLU_034879_5_1_9"/>
<feature type="transmembrane region" description="Helical" evidence="10">
    <location>
        <begin position="113"/>
        <end position="130"/>
    </location>
</feature>
<dbReference type="KEGG" id="pbd:PBOR_23330"/>
<dbReference type="Pfam" id="PF01040">
    <property type="entry name" value="UbiA"/>
    <property type="match status" value="1"/>
</dbReference>
<evidence type="ECO:0000256" key="7">
    <source>
        <dbReference type="ARBA" id="ARBA00022989"/>
    </source>
</evidence>
<keyword evidence="8 10" id="KW-0472">Membrane</keyword>
<feature type="transmembrane region" description="Helical" evidence="10">
    <location>
        <begin position="137"/>
        <end position="157"/>
    </location>
</feature>
<feature type="transmembrane region" description="Helical" evidence="10">
    <location>
        <begin position="20"/>
        <end position="39"/>
    </location>
</feature>
<name>A0A089LDH7_PAEBO</name>
<comment type="similarity">
    <text evidence="3">Belongs to the UbiA prenyltransferase family.</text>
</comment>
<dbReference type="OrthoDB" id="9782418at2"/>
<gene>
    <name evidence="11" type="ORF">PBOR_23330</name>
</gene>
<reference evidence="11" key="1">
    <citation type="submission" date="2014-08" db="EMBL/GenBank/DDBJ databases">
        <title>Comparative genomics of the Paenibacillus odorifer group.</title>
        <authorList>
            <person name="den Bakker H.C."/>
            <person name="Tsai Y.-C.Y.-C."/>
            <person name="Martin N."/>
            <person name="Korlach J."/>
            <person name="Wiedmann M."/>
        </authorList>
    </citation>
    <scope>NUCLEOTIDE SEQUENCE [LARGE SCALE GENOMIC DNA]</scope>
    <source>
        <strain evidence="11">DSM 13188</strain>
    </source>
</reference>
<evidence type="ECO:0000256" key="3">
    <source>
        <dbReference type="ARBA" id="ARBA00005985"/>
    </source>
</evidence>
<dbReference type="NCBIfam" id="TIGR01475">
    <property type="entry name" value="ubiA_other"/>
    <property type="match status" value="1"/>
</dbReference>
<dbReference type="InterPro" id="IPR039653">
    <property type="entry name" value="Prenyltransferase"/>
</dbReference>
<dbReference type="GO" id="GO:0008412">
    <property type="term" value="F:4-hydroxybenzoate polyprenyltransferase activity"/>
    <property type="evidence" value="ECO:0007669"/>
    <property type="project" value="UniProtKB-EC"/>
</dbReference>
<dbReference type="AlphaFoldDB" id="A0A089LDH7"/>
<feature type="transmembrane region" description="Helical" evidence="10">
    <location>
        <begin position="45"/>
        <end position="66"/>
    </location>
</feature>
<evidence type="ECO:0000256" key="4">
    <source>
        <dbReference type="ARBA" id="ARBA00022519"/>
    </source>
</evidence>
<dbReference type="PANTHER" id="PTHR11048:SF28">
    <property type="entry name" value="4-HYDROXYBENZOATE POLYPRENYLTRANSFERASE, MITOCHONDRIAL"/>
    <property type="match status" value="1"/>
</dbReference>
<keyword evidence="4" id="KW-1003">Cell membrane</keyword>
<evidence type="ECO:0000256" key="2">
    <source>
        <dbReference type="ARBA" id="ARBA00004141"/>
    </source>
</evidence>
<proteinExistence type="inferred from homology"/>
<feature type="transmembrane region" description="Helical" evidence="10">
    <location>
        <begin position="234"/>
        <end position="254"/>
    </location>
</feature>
<feature type="transmembrane region" description="Helical" evidence="10">
    <location>
        <begin position="204"/>
        <end position="228"/>
    </location>
</feature>
<dbReference type="FunFam" id="1.10.357.140:FF:000008">
    <property type="entry name" value="4-hydroxybenzoate octaprenyltransferase"/>
    <property type="match status" value="1"/>
</dbReference>
<dbReference type="InterPro" id="IPR000537">
    <property type="entry name" value="UbiA_prenyltransferase"/>
</dbReference>
<evidence type="ECO:0000313" key="11">
    <source>
        <dbReference type="EMBL" id="AIQ59551.1"/>
    </source>
</evidence>